<keyword evidence="3" id="KW-1185">Reference proteome</keyword>
<name>A0ABP8NNU0_9BACT</name>
<gene>
    <name evidence="2" type="ORF">GCM10023156_59920</name>
</gene>
<evidence type="ECO:0000313" key="2">
    <source>
        <dbReference type="EMBL" id="GAA4468658.1"/>
    </source>
</evidence>
<evidence type="ECO:0000256" key="1">
    <source>
        <dbReference type="SAM" id="Phobius"/>
    </source>
</evidence>
<protein>
    <recommendedName>
        <fullName evidence="4">HAMP domain-containing protein</fullName>
    </recommendedName>
</protein>
<feature type="transmembrane region" description="Helical" evidence="1">
    <location>
        <begin position="87"/>
        <end position="106"/>
    </location>
</feature>
<accession>A0ABP8NNU0</accession>
<proteinExistence type="predicted"/>
<evidence type="ECO:0008006" key="4">
    <source>
        <dbReference type="Google" id="ProtNLM"/>
    </source>
</evidence>
<feature type="transmembrane region" description="Helical" evidence="1">
    <location>
        <begin position="47"/>
        <end position="67"/>
    </location>
</feature>
<sequence>MPSQSHLTILESFHLSIVADETMSQTKSRRSRTLVDREVQGGLLRKIAIHWIVFFVCNAIALTIWIRLFEQPDADWGQTFADTMQRFMPFFVITMALIPAFVWDTLKLTNRFAGPILRLRNALADVRTGRPVAPLQFRNDDFWQNIAADFNAVIERVPAVTPIAKPSPASDSEV</sequence>
<keyword evidence="1" id="KW-0812">Transmembrane</keyword>
<dbReference type="Proteomes" id="UP001500840">
    <property type="component" value="Unassembled WGS sequence"/>
</dbReference>
<organism evidence="2 3">
    <name type="scientific">Novipirellula rosea</name>
    <dbReference type="NCBI Taxonomy" id="1031540"/>
    <lineage>
        <taxon>Bacteria</taxon>
        <taxon>Pseudomonadati</taxon>
        <taxon>Planctomycetota</taxon>
        <taxon>Planctomycetia</taxon>
        <taxon>Pirellulales</taxon>
        <taxon>Pirellulaceae</taxon>
        <taxon>Novipirellula</taxon>
    </lineage>
</organism>
<keyword evidence="1" id="KW-1133">Transmembrane helix</keyword>
<keyword evidence="1" id="KW-0472">Membrane</keyword>
<dbReference type="EMBL" id="BAABGA010000099">
    <property type="protein sequence ID" value="GAA4468658.1"/>
    <property type="molecule type" value="Genomic_DNA"/>
</dbReference>
<evidence type="ECO:0000313" key="3">
    <source>
        <dbReference type="Proteomes" id="UP001500840"/>
    </source>
</evidence>
<reference evidence="3" key="1">
    <citation type="journal article" date="2019" name="Int. J. Syst. Evol. Microbiol.">
        <title>The Global Catalogue of Microorganisms (GCM) 10K type strain sequencing project: providing services to taxonomists for standard genome sequencing and annotation.</title>
        <authorList>
            <consortium name="The Broad Institute Genomics Platform"/>
            <consortium name="The Broad Institute Genome Sequencing Center for Infectious Disease"/>
            <person name="Wu L."/>
            <person name="Ma J."/>
        </authorList>
    </citation>
    <scope>NUCLEOTIDE SEQUENCE [LARGE SCALE GENOMIC DNA]</scope>
    <source>
        <strain evidence="3">JCM 17759</strain>
    </source>
</reference>
<comment type="caution">
    <text evidence="2">The sequence shown here is derived from an EMBL/GenBank/DDBJ whole genome shotgun (WGS) entry which is preliminary data.</text>
</comment>